<proteinExistence type="inferred from homology"/>
<dbReference type="AlphaFoldDB" id="A0A9D4JFU6"/>
<evidence type="ECO:0000313" key="15">
    <source>
        <dbReference type="Proteomes" id="UP000828390"/>
    </source>
</evidence>
<dbReference type="Proteomes" id="UP000828390">
    <property type="component" value="Unassembled WGS sequence"/>
</dbReference>
<evidence type="ECO:0000256" key="7">
    <source>
        <dbReference type="ARBA" id="ARBA00023065"/>
    </source>
</evidence>
<sequence length="525" mass="59199">MGKTAVAEYVDYATIHGVERIKNSPFAALKITWLIALCASLGMITWQVVMLYQKYDSHPVSTSIEMKTVKKMKFPTIVICNTNPIQYHSFPYTSPLEDPLNEAAAKYSIDREMFESNDSLFTYNYTDFDKIKVPTDFDADIMVNTAEKFKMRLSNLSESELKEFSQPYDTFVLSCTFAGKSCSQSAIGSDSTFRTYDYGLCFVFDPTKQDGISPSGEVSSSGQRYGLELLLNVDQFESVPFVTSSSGVVIAPLYDVGEYLDANAGVFVPTGFQADIAVSKTVTERVPGKNNESPMCDVISNASVYDCLRQCRQENIALRCGCYQQVYLFNKVKDDTDFNETFDDETRNRACLSDEDYVCIIKALDEFTNSTPSECKCISPCREEVYTQDITLISWPTEKYLPILRRIITAKLQTGNIGFDRNQIRDNFLLVRVYLKTLSYEVIKESYAYEIVNFVSDIGGQLGLWAGFSVLSILEIMELVFLLVTKKDNQTGPEKVDGQIIKVKKQIQLNSPPMIMVKEIMSTES</sequence>
<comment type="caution">
    <text evidence="14">The sequence shown here is derived from an EMBL/GenBank/DDBJ whole genome shotgun (WGS) entry which is preliminary data.</text>
</comment>
<evidence type="ECO:0000256" key="1">
    <source>
        <dbReference type="ARBA" id="ARBA00004141"/>
    </source>
</evidence>
<organism evidence="14 15">
    <name type="scientific">Dreissena polymorpha</name>
    <name type="common">Zebra mussel</name>
    <name type="synonym">Mytilus polymorpha</name>
    <dbReference type="NCBI Taxonomy" id="45954"/>
    <lineage>
        <taxon>Eukaryota</taxon>
        <taxon>Metazoa</taxon>
        <taxon>Spiralia</taxon>
        <taxon>Lophotrochozoa</taxon>
        <taxon>Mollusca</taxon>
        <taxon>Bivalvia</taxon>
        <taxon>Autobranchia</taxon>
        <taxon>Heteroconchia</taxon>
        <taxon>Euheterodonta</taxon>
        <taxon>Imparidentia</taxon>
        <taxon>Neoheterodontei</taxon>
        <taxon>Myida</taxon>
        <taxon>Dreissenoidea</taxon>
        <taxon>Dreissenidae</taxon>
        <taxon>Dreissena</taxon>
    </lineage>
</organism>
<reference evidence="14" key="1">
    <citation type="journal article" date="2019" name="bioRxiv">
        <title>The Genome of the Zebra Mussel, Dreissena polymorpha: A Resource for Invasive Species Research.</title>
        <authorList>
            <person name="McCartney M.A."/>
            <person name="Auch B."/>
            <person name="Kono T."/>
            <person name="Mallez S."/>
            <person name="Zhang Y."/>
            <person name="Obille A."/>
            <person name="Becker A."/>
            <person name="Abrahante J.E."/>
            <person name="Garbe J."/>
            <person name="Badalamenti J.P."/>
            <person name="Herman A."/>
            <person name="Mangelson H."/>
            <person name="Liachko I."/>
            <person name="Sullivan S."/>
            <person name="Sone E.D."/>
            <person name="Koren S."/>
            <person name="Silverstein K.A.T."/>
            <person name="Beckman K.B."/>
            <person name="Gohl D.M."/>
        </authorList>
    </citation>
    <scope>NUCLEOTIDE SEQUENCE</scope>
    <source>
        <strain evidence="14">Duluth1</strain>
        <tissue evidence="14">Whole animal</tissue>
    </source>
</reference>
<dbReference type="PANTHER" id="PTHR11690:SF248">
    <property type="entry name" value="PICKPOCKET 17, ISOFORM A"/>
    <property type="match status" value="1"/>
</dbReference>
<name>A0A9D4JFU6_DREPO</name>
<evidence type="ECO:0000256" key="3">
    <source>
        <dbReference type="ARBA" id="ARBA00022461"/>
    </source>
</evidence>
<keyword evidence="2 12" id="KW-0813">Transport</keyword>
<keyword evidence="5 13" id="KW-1133">Transmembrane helix</keyword>
<dbReference type="EMBL" id="JAIWYP010000006">
    <property type="protein sequence ID" value="KAH3810275.1"/>
    <property type="molecule type" value="Genomic_DNA"/>
</dbReference>
<keyword evidence="9" id="KW-0325">Glycoprotein</keyword>
<dbReference type="PANTHER" id="PTHR11690">
    <property type="entry name" value="AMILORIDE-SENSITIVE SODIUM CHANNEL-RELATED"/>
    <property type="match status" value="1"/>
</dbReference>
<evidence type="ECO:0000256" key="4">
    <source>
        <dbReference type="ARBA" id="ARBA00022692"/>
    </source>
</evidence>
<keyword evidence="6" id="KW-0915">Sodium</keyword>
<comment type="similarity">
    <text evidence="12">Belongs to the amiloride-sensitive sodium channel (TC 1.A.6) family.</text>
</comment>
<dbReference type="FunFam" id="1.10.287.770:FF:000001">
    <property type="entry name" value="Acid-sensing ion channel subunit 1"/>
    <property type="match status" value="1"/>
</dbReference>
<dbReference type="Pfam" id="PF00858">
    <property type="entry name" value="ASC"/>
    <property type="match status" value="1"/>
</dbReference>
<dbReference type="GO" id="GO:0005886">
    <property type="term" value="C:plasma membrane"/>
    <property type="evidence" value="ECO:0007669"/>
    <property type="project" value="TreeGrafter"/>
</dbReference>
<dbReference type="Gene3D" id="2.60.470.10">
    <property type="entry name" value="Acid-sensing ion channels like domains"/>
    <property type="match status" value="1"/>
</dbReference>
<dbReference type="PRINTS" id="PR01078">
    <property type="entry name" value="AMINACHANNEL"/>
</dbReference>
<gene>
    <name evidence="14" type="ORF">DPMN_138665</name>
</gene>
<comment type="subcellular location">
    <subcellularLocation>
        <location evidence="1">Membrane</location>
        <topology evidence="1">Multi-pass membrane protein</topology>
    </subcellularLocation>
</comment>
<evidence type="ECO:0000313" key="14">
    <source>
        <dbReference type="EMBL" id="KAH3810275.1"/>
    </source>
</evidence>
<keyword evidence="4 12" id="KW-0812">Transmembrane</keyword>
<keyword evidence="7 12" id="KW-0406">Ion transport</keyword>
<feature type="transmembrane region" description="Helical" evidence="13">
    <location>
        <begin position="31"/>
        <end position="52"/>
    </location>
</feature>
<evidence type="ECO:0000256" key="6">
    <source>
        <dbReference type="ARBA" id="ARBA00023053"/>
    </source>
</evidence>
<keyword evidence="15" id="KW-1185">Reference proteome</keyword>
<evidence type="ECO:0000256" key="5">
    <source>
        <dbReference type="ARBA" id="ARBA00022989"/>
    </source>
</evidence>
<keyword evidence="3 12" id="KW-0894">Sodium channel</keyword>
<evidence type="ECO:0000256" key="8">
    <source>
        <dbReference type="ARBA" id="ARBA00023136"/>
    </source>
</evidence>
<evidence type="ECO:0000256" key="11">
    <source>
        <dbReference type="ARBA" id="ARBA00023303"/>
    </source>
</evidence>
<evidence type="ECO:0000256" key="9">
    <source>
        <dbReference type="ARBA" id="ARBA00023180"/>
    </source>
</evidence>
<keyword evidence="11 12" id="KW-0407">Ion channel</keyword>
<dbReference type="InterPro" id="IPR001873">
    <property type="entry name" value="ENaC"/>
</dbReference>
<dbReference type="Gene3D" id="1.10.287.770">
    <property type="entry name" value="YojJ-like"/>
    <property type="match status" value="1"/>
</dbReference>
<reference evidence="14" key="2">
    <citation type="submission" date="2020-11" db="EMBL/GenBank/DDBJ databases">
        <authorList>
            <person name="McCartney M.A."/>
            <person name="Auch B."/>
            <person name="Kono T."/>
            <person name="Mallez S."/>
            <person name="Becker A."/>
            <person name="Gohl D.M."/>
            <person name="Silverstein K.A.T."/>
            <person name="Koren S."/>
            <person name="Bechman K.B."/>
            <person name="Herman A."/>
            <person name="Abrahante J.E."/>
            <person name="Garbe J."/>
        </authorList>
    </citation>
    <scope>NUCLEOTIDE SEQUENCE</scope>
    <source>
        <strain evidence="14">Duluth1</strain>
        <tissue evidence="14">Whole animal</tissue>
    </source>
</reference>
<evidence type="ECO:0000256" key="13">
    <source>
        <dbReference type="SAM" id="Phobius"/>
    </source>
</evidence>
<dbReference type="GO" id="GO:0015280">
    <property type="term" value="F:ligand-gated sodium channel activity"/>
    <property type="evidence" value="ECO:0007669"/>
    <property type="project" value="TreeGrafter"/>
</dbReference>
<evidence type="ECO:0000256" key="12">
    <source>
        <dbReference type="RuleBase" id="RU000679"/>
    </source>
</evidence>
<keyword evidence="8 13" id="KW-0472">Membrane</keyword>
<evidence type="ECO:0000256" key="2">
    <source>
        <dbReference type="ARBA" id="ARBA00022448"/>
    </source>
</evidence>
<accession>A0A9D4JFU6</accession>
<protein>
    <submittedName>
        <fullName evidence="14">Uncharacterized protein</fullName>
    </submittedName>
</protein>
<evidence type="ECO:0000256" key="10">
    <source>
        <dbReference type="ARBA" id="ARBA00023201"/>
    </source>
</evidence>
<dbReference type="OrthoDB" id="6110812at2759"/>
<keyword evidence="10 12" id="KW-0739">Sodium transport</keyword>